<evidence type="ECO:0000256" key="1">
    <source>
        <dbReference type="ARBA" id="ARBA00004651"/>
    </source>
</evidence>
<name>A0AAE2SCY4_9BACT</name>
<evidence type="ECO:0000313" key="9">
    <source>
        <dbReference type="EMBL" id="MBK1855559.1"/>
    </source>
</evidence>
<dbReference type="PANTHER" id="PTHR36115">
    <property type="entry name" value="PROLINE-RICH ANTIGEN HOMOLOG-RELATED"/>
    <property type="match status" value="1"/>
</dbReference>
<dbReference type="EMBL" id="JAENIG010000007">
    <property type="protein sequence ID" value="MBK1855559.1"/>
    <property type="molecule type" value="Genomic_DNA"/>
</dbReference>
<accession>A0AAE2SCY4</accession>
<feature type="region of interest" description="Disordered" evidence="6">
    <location>
        <begin position="1"/>
        <end position="24"/>
    </location>
</feature>
<dbReference type="RefSeq" id="WP_309490171.1">
    <property type="nucleotide sequence ID" value="NZ_JAENIG010000007.1"/>
</dbReference>
<evidence type="ECO:0000256" key="2">
    <source>
        <dbReference type="ARBA" id="ARBA00022475"/>
    </source>
</evidence>
<keyword evidence="10" id="KW-1185">Reference proteome</keyword>
<comment type="subcellular location">
    <subcellularLocation>
        <location evidence="1">Cell membrane</location>
        <topology evidence="1">Multi-pass membrane protein</topology>
    </subcellularLocation>
</comment>
<keyword evidence="3 7" id="KW-0812">Transmembrane</keyword>
<sequence length="165" mass="17115">MSDQTTTDSTSPYTTPETTAPAATPAVAGSAAQATLGQRAGAYLIDVILASIVAGILSSLVGQVSSILGSLLSFTGIAYVLVRDSLPQTDGQSIGKKLLGLRAVTSDGQSLSGNWQPGLLRNVILVIPFMALVELIVLITKKDAPEGLLRLGDQWANTKVIQVPK</sequence>
<evidence type="ECO:0000256" key="6">
    <source>
        <dbReference type="SAM" id="MobiDB-lite"/>
    </source>
</evidence>
<dbReference type="Proteomes" id="UP000634206">
    <property type="component" value="Unassembled WGS sequence"/>
</dbReference>
<keyword evidence="5 7" id="KW-0472">Membrane</keyword>
<evidence type="ECO:0000256" key="3">
    <source>
        <dbReference type="ARBA" id="ARBA00022692"/>
    </source>
</evidence>
<evidence type="ECO:0000256" key="5">
    <source>
        <dbReference type="ARBA" id="ARBA00023136"/>
    </source>
</evidence>
<feature type="domain" description="RDD" evidence="8">
    <location>
        <begin position="34"/>
        <end position="138"/>
    </location>
</feature>
<dbReference type="AlphaFoldDB" id="A0AAE2SCY4"/>
<dbReference type="Pfam" id="PF06271">
    <property type="entry name" value="RDD"/>
    <property type="match status" value="1"/>
</dbReference>
<evidence type="ECO:0000313" key="10">
    <source>
        <dbReference type="Proteomes" id="UP000634206"/>
    </source>
</evidence>
<feature type="transmembrane region" description="Helical" evidence="7">
    <location>
        <begin position="119"/>
        <end position="140"/>
    </location>
</feature>
<keyword evidence="4 7" id="KW-1133">Transmembrane helix</keyword>
<dbReference type="PANTHER" id="PTHR36115:SF6">
    <property type="entry name" value="PROLINE-RICH ANTIGEN HOMOLOG"/>
    <property type="match status" value="1"/>
</dbReference>
<gene>
    <name evidence="9" type="ORF">JIN83_11355</name>
</gene>
<organism evidence="9 10">
    <name type="scientific">Oceaniferula flava</name>
    <dbReference type="NCBI Taxonomy" id="2800421"/>
    <lineage>
        <taxon>Bacteria</taxon>
        <taxon>Pseudomonadati</taxon>
        <taxon>Verrucomicrobiota</taxon>
        <taxon>Verrucomicrobiia</taxon>
        <taxon>Verrucomicrobiales</taxon>
        <taxon>Verrucomicrobiaceae</taxon>
        <taxon>Oceaniferula</taxon>
    </lineage>
</organism>
<evidence type="ECO:0000256" key="7">
    <source>
        <dbReference type="SAM" id="Phobius"/>
    </source>
</evidence>
<evidence type="ECO:0000259" key="8">
    <source>
        <dbReference type="Pfam" id="PF06271"/>
    </source>
</evidence>
<evidence type="ECO:0000256" key="4">
    <source>
        <dbReference type="ARBA" id="ARBA00022989"/>
    </source>
</evidence>
<keyword evidence="2" id="KW-1003">Cell membrane</keyword>
<reference evidence="9" key="1">
    <citation type="submission" date="2021-01" db="EMBL/GenBank/DDBJ databases">
        <title>Modified the classification status of verrucomicrobia.</title>
        <authorList>
            <person name="Feng X."/>
        </authorList>
    </citation>
    <scope>NUCLEOTIDE SEQUENCE</scope>
    <source>
        <strain evidence="9">5K15</strain>
    </source>
</reference>
<proteinExistence type="predicted"/>
<comment type="caution">
    <text evidence="9">The sequence shown here is derived from an EMBL/GenBank/DDBJ whole genome shotgun (WGS) entry which is preliminary data.</text>
</comment>
<dbReference type="InterPro" id="IPR010432">
    <property type="entry name" value="RDD"/>
</dbReference>
<feature type="transmembrane region" description="Helical" evidence="7">
    <location>
        <begin position="40"/>
        <end position="57"/>
    </location>
</feature>
<dbReference type="GO" id="GO:0005886">
    <property type="term" value="C:plasma membrane"/>
    <property type="evidence" value="ECO:0007669"/>
    <property type="project" value="UniProtKB-SubCell"/>
</dbReference>
<dbReference type="InterPro" id="IPR051791">
    <property type="entry name" value="Pra-immunoreactive"/>
</dbReference>
<protein>
    <submittedName>
        <fullName evidence="9">RDD family protein</fullName>
    </submittedName>
</protein>